<evidence type="ECO:0000259" key="7">
    <source>
        <dbReference type="PROSITE" id="PS50991"/>
    </source>
</evidence>
<dbReference type="EC" id="4.1.3.4" evidence="3"/>
<dbReference type="InterPro" id="IPR043594">
    <property type="entry name" value="HMGL"/>
</dbReference>
<evidence type="ECO:0000313" key="8">
    <source>
        <dbReference type="EMBL" id="KAE9530646.1"/>
    </source>
</evidence>
<proteinExistence type="inferred from homology"/>
<keyword evidence="4" id="KW-0479">Metal-binding</keyword>
<dbReference type="PROSITE" id="PS01062">
    <property type="entry name" value="HMG_COA_LYASE"/>
    <property type="match status" value="1"/>
</dbReference>
<evidence type="ECO:0000256" key="6">
    <source>
        <dbReference type="ARBA" id="ARBA00049877"/>
    </source>
</evidence>
<comment type="similarity">
    <text evidence="2">Belongs to the HMG-CoA lyase family.</text>
</comment>
<evidence type="ECO:0000256" key="1">
    <source>
        <dbReference type="ARBA" id="ARBA00005143"/>
    </source>
</evidence>
<evidence type="ECO:0000313" key="9">
    <source>
        <dbReference type="Proteomes" id="UP000475862"/>
    </source>
</evidence>
<dbReference type="EMBL" id="VYZN01000042">
    <property type="protein sequence ID" value="KAE9530646.1"/>
    <property type="molecule type" value="Genomic_DNA"/>
</dbReference>
<dbReference type="OrthoDB" id="1905920at2759"/>
<dbReference type="Gene3D" id="3.20.20.70">
    <property type="entry name" value="Aldolase class I"/>
    <property type="match status" value="1"/>
</dbReference>
<feature type="domain" description="Pyruvate carboxyltransferase" evidence="7">
    <location>
        <begin position="37"/>
        <end position="304"/>
    </location>
</feature>
<dbReference type="GO" id="GO:0006552">
    <property type="term" value="P:L-leucine catabolic process"/>
    <property type="evidence" value="ECO:0007669"/>
    <property type="project" value="TreeGrafter"/>
</dbReference>
<dbReference type="SUPFAM" id="SSF51569">
    <property type="entry name" value="Aldolase"/>
    <property type="match status" value="1"/>
</dbReference>
<keyword evidence="9" id="KW-1185">Reference proteome</keyword>
<comment type="catalytic activity">
    <reaction evidence="6">
        <text>(3S)-3-hydroxy-3-methylglutaryl-CoA = acetoacetate + acetyl-CoA</text>
        <dbReference type="Rhea" id="RHEA:24404"/>
        <dbReference type="ChEBI" id="CHEBI:13705"/>
        <dbReference type="ChEBI" id="CHEBI:43074"/>
        <dbReference type="ChEBI" id="CHEBI:57288"/>
        <dbReference type="EC" id="4.1.3.4"/>
    </reaction>
</comment>
<dbReference type="InterPro" id="IPR000891">
    <property type="entry name" value="PYR_CT"/>
</dbReference>
<dbReference type="CDD" id="cd07938">
    <property type="entry name" value="DRE_TIM_HMGL"/>
    <property type="match status" value="1"/>
</dbReference>
<dbReference type="UniPathway" id="UPA00896">
    <property type="reaction ID" value="UER00863"/>
</dbReference>
<gene>
    <name evidence="8" type="ORF">AGLY_011108</name>
</gene>
<dbReference type="InterPro" id="IPR000138">
    <property type="entry name" value="HMG_CoA_lyase_AS"/>
</dbReference>
<dbReference type="FunFam" id="3.20.20.70:FF:000201">
    <property type="entry name" value="Hydroxymethylglutaryl-CoA lyase"/>
    <property type="match status" value="1"/>
</dbReference>
<evidence type="ECO:0000256" key="2">
    <source>
        <dbReference type="ARBA" id="ARBA00009405"/>
    </source>
</evidence>
<dbReference type="PANTHER" id="PTHR42738">
    <property type="entry name" value="HYDROXYMETHYLGLUTARYL-COA LYASE"/>
    <property type="match status" value="1"/>
</dbReference>
<dbReference type="Pfam" id="PF00682">
    <property type="entry name" value="HMGL-like"/>
    <property type="match status" value="1"/>
</dbReference>
<dbReference type="AlphaFoldDB" id="A0A6G0TCI2"/>
<reference evidence="8 9" key="1">
    <citation type="submission" date="2019-08" db="EMBL/GenBank/DDBJ databases">
        <title>The genome of the soybean aphid Biotype 1, its phylome, world population structure and adaptation to the North American continent.</title>
        <authorList>
            <person name="Giordano R."/>
            <person name="Donthu R.K."/>
            <person name="Hernandez A.G."/>
            <person name="Wright C.L."/>
            <person name="Zimin A.V."/>
        </authorList>
    </citation>
    <scope>NUCLEOTIDE SEQUENCE [LARGE SCALE GENOMIC DNA]</scope>
    <source>
        <tissue evidence="8">Whole aphids</tissue>
    </source>
</reference>
<keyword evidence="5" id="KW-0456">Lyase</keyword>
<dbReference type="PROSITE" id="PS50991">
    <property type="entry name" value="PYR_CT"/>
    <property type="match status" value="1"/>
</dbReference>
<comment type="pathway">
    <text evidence="1">Metabolic intermediate metabolism; (S)-3-hydroxy-3-methylglutaryl-CoA degradation; acetoacetate from (S)-3-hydroxy-3-methylglutaryl-CoA: step 1/1.</text>
</comment>
<organism evidence="8 9">
    <name type="scientific">Aphis glycines</name>
    <name type="common">Soybean aphid</name>
    <dbReference type="NCBI Taxonomy" id="307491"/>
    <lineage>
        <taxon>Eukaryota</taxon>
        <taxon>Metazoa</taxon>
        <taxon>Ecdysozoa</taxon>
        <taxon>Arthropoda</taxon>
        <taxon>Hexapoda</taxon>
        <taxon>Insecta</taxon>
        <taxon>Pterygota</taxon>
        <taxon>Neoptera</taxon>
        <taxon>Paraneoptera</taxon>
        <taxon>Hemiptera</taxon>
        <taxon>Sternorrhyncha</taxon>
        <taxon>Aphidomorpha</taxon>
        <taxon>Aphidoidea</taxon>
        <taxon>Aphididae</taxon>
        <taxon>Aphidini</taxon>
        <taxon>Aphis</taxon>
        <taxon>Aphis</taxon>
    </lineage>
</organism>
<comment type="caution">
    <text evidence="8">The sequence shown here is derived from an EMBL/GenBank/DDBJ whole genome shotgun (WGS) entry which is preliminary data.</text>
</comment>
<dbReference type="PANTHER" id="PTHR42738:SF7">
    <property type="entry name" value="HYDROXYMETHYLGLUTARYL-COA LYASE"/>
    <property type="match status" value="1"/>
</dbReference>
<dbReference type="InterPro" id="IPR013785">
    <property type="entry name" value="Aldolase_TIM"/>
</dbReference>
<sequence>MHFVNDVSKFLYSSLRNESSRLRSYAVNCAYKYPTKVRVVEVGPRDGLQNESKNIPTDVKVEFINRLSATGLQNVEATSFVSPKWVPQMADHSDVYSKIDKVAGVSYPVLVPNMRGLLTAMQHDVKEIAVFGSASEGFSQKNIGCSIAESLERFEDVVSTALDHGIKVRGYISCVCGCPYDGAVSPQDVAKISDALYKMGCYEISLGDTIGIGTPGSIRAMLQEVMEIVPVENLALHCHDTYGQALSNILTALEMGISVFDSSVAGLGGCPYARGASGNVATEDLIYMLEGMGIETGVDMDLLLSAGRYICEELGKSTESKVARALSGKEKPMKFLQSYRNQPSLKN</sequence>
<evidence type="ECO:0000256" key="5">
    <source>
        <dbReference type="ARBA" id="ARBA00023239"/>
    </source>
</evidence>
<evidence type="ECO:0000256" key="3">
    <source>
        <dbReference type="ARBA" id="ARBA00012910"/>
    </source>
</evidence>
<dbReference type="GO" id="GO:0046951">
    <property type="term" value="P:ketone body biosynthetic process"/>
    <property type="evidence" value="ECO:0007669"/>
    <property type="project" value="TreeGrafter"/>
</dbReference>
<name>A0A6G0TCI2_APHGL</name>
<evidence type="ECO:0000256" key="4">
    <source>
        <dbReference type="ARBA" id="ARBA00022723"/>
    </source>
</evidence>
<dbReference type="Proteomes" id="UP000475862">
    <property type="component" value="Unassembled WGS sequence"/>
</dbReference>
<protein>
    <recommendedName>
        <fullName evidence="3">hydroxymethylglutaryl-CoA lyase</fullName>
        <ecNumber evidence="3">4.1.3.4</ecNumber>
    </recommendedName>
</protein>
<accession>A0A6G0TCI2</accession>
<dbReference type="GO" id="GO:0046872">
    <property type="term" value="F:metal ion binding"/>
    <property type="evidence" value="ECO:0007669"/>
    <property type="project" value="UniProtKB-KW"/>
</dbReference>
<dbReference type="NCBIfam" id="NF004283">
    <property type="entry name" value="PRK05692.1"/>
    <property type="match status" value="1"/>
</dbReference>
<dbReference type="GO" id="GO:0004419">
    <property type="term" value="F:hydroxymethylglutaryl-CoA lyase activity"/>
    <property type="evidence" value="ECO:0007669"/>
    <property type="project" value="UniProtKB-EC"/>
</dbReference>